<evidence type="ECO:0000256" key="7">
    <source>
        <dbReference type="ARBA" id="ARBA00022723"/>
    </source>
</evidence>
<evidence type="ECO:0000256" key="11">
    <source>
        <dbReference type="ARBA" id="ARBA00022884"/>
    </source>
</evidence>
<dbReference type="SUPFAM" id="SSF50249">
    <property type="entry name" value="Nucleic acid-binding proteins"/>
    <property type="match status" value="1"/>
</dbReference>
<dbReference type="CDD" id="cd00769">
    <property type="entry name" value="PheRS_beta_core"/>
    <property type="match status" value="1"/>
</dbReference>
<dbReference type="Gene3D" id="3.30.56.10">
    <property type="match status" value="2"/>
</dbReference>
<dbReference type="GO" id="GO:0009328">
    <property type="term" value="C:phenylalanine-tRNA ligase complex"/>
    <property type="evidence" value="ECO:0007669"/>
    <property type="project" value="TreeGrafter"/>
</dbReference>
<feature type="binding site" evidence="15">
    <location>
        <position position="458"/>
    </location>
    <ligand>
        <name>Mg(2+)</name>
        <dbReference type="ChEBI" id="CHEBI:18420"/>
        <note>shared with alpha subunit</note>
    </ligand>
</feature>
<dbReference type="InterPro" id="IPR020825">
    <property type="entry name" value="Phe-tRNA_synthase-like_B3/B4"/>
</dbReference>
<evidence type="ECO:0000256" key="10">
    <source>
        <dbReference type="ARBA" id="ARBA00022842"/>
    </source>
</evidence>
<protein>
    <recommendedName>
        <fullName evidence="15">Phenylalanine--tRNA ligase beta subunit</fullName>
        <ecNumber evidence="15">6.1.1.20</ecNumber>
    </recommendedName>
    <alternativeName>
        <fullName evidence="15">Phenylalanyl-tRNA synthetase beta subunit</fullName>
        <shortName evidence="15">PheRS</shortName>
    </alternativeName>
</protein>
<dbReference type="Pfam" id="PF01588">
    <property type="entry name" value="tRNA_bind"/>
    <property type="match status" value="1"/>
</dbReference>
<dbReference type="GO" id="GO:0016740">
    <property type="term" value="F:transferase activity"/>
    <property type="evidence" value="ECO:0007669"/>
    <property type="project" value="UniProtKB-ARBA"/>
</dbReference>
<dbReference type="PROSITE" id="PS51483">
    <property type="entry name" value="B5"/>
    <property type="match status" value="1"/>
</dbReference>
<dbReference type="EMBL" id="CP136964">
    <property type="protein sequence ID" value="WOS96638.1"/>
    <property type="molecule type" value="Genomic_DNA"/>
</dbReference>
<dbReference type="HAMAP" id="MF_00283">
    <property type="entry name" value="Phe_tRNA_synth_beta1"/>
    <property type="match status" value="1"/>
</dbReference>
<feature type="binding site" evidence="15">
    <location>
        <position position="468"/>
    </location>
    <ligand>
        <name>Mg(2+)</name>
        <dbReference type="ChEBI" id="CHEBI:18420"/>
        <note>shared with alpha subunit</note>
    </ligand>
</feature>
<dbReference type="Pfam" id="PF03147">
    <property type="entry name" value="FDX-ACB"/>
    <property type="match status" value="1"/>
</dbReference>
<dbReference type="GO" id="GO:0000049">
    <property type="term" value="F:tRNA binding"/>
    <property type="evidence" value="ECO:0007669"/>
    <property type="project" value="UniProtKB-UniRule"/>
</dbReference>
<keyword evidence="12 15" id="KW-0648">Protein biosynthesis</keyword>
<evidence type="ECO:0000256" key="1">
    <source>
        <dbReference type="ARBA" id="ARBA00004496"/>
    </source>
</evidence>
<dbReference type="PROSITE" id="PS51447">
    <property type="entry name" value="FDX_ACB"/>
    <property type="match status" value="1"/>
</dbReference>
<dbReference type="CDD" id="cd02796">
    <property type="entry name" value="tRNA_bind_bactPheRS"/>
    <property type="match status" value="1"/>
</dbReference>
<dbReference type="NCBIfam" id="TIGR00472">
    <property type="entry name" value="pheT_bact"/>
    <property type="match status" value="1"/>
</dbReference>
<dbReference type="SMART" id="SM00874">
    <property type="entry name" value="B5"/>
    <property type="match status" value="1"/>
</dbReference>
<evidence type="ECO:0000256" key="6">
    <source>
        <dbReference type="ARBA" id="ARBA00022598"/>
    </source>
</evidence>
<sequence length="799" mass="90032">MRVSKEWLDQFIPLEVSKHELSEKITRSGIEVDNIIDYREEVKDVVVGYVEECVQHPDADRLNVTKVNIGNETVQIVCGAPNIKAGVYVIVAKVGGTIPGLKLRKAKLRGVESHGMICSLEELGIEKDLTPKKYEDGIFIFSENEDVTVGQDALEALYLNDYVLEYDLTPNRKDALSMIGSAYEARALFGGEVTEPEQTFKEHESASKLSVTIEDKESVPYYGARVVRDVMIQPSPLWMQMRLIKSGIRPINNVVDISNYVLLEFGQPIHMFDYDKIGSAEIVTRYAKDGETMTTLDGKERELLESDIVITNGKEPVALAGVMGGDFSEVKDDTKNVVIESALFDPVNVRKTSSRLNLRSEASQRFEKGVSHVFVLKALNRAAHLLEKYAGGTVEEKIICDGQLDLEDTTIKTSVDFLNQRLGLSLSSDEVKEILNRLGIKVEGENELTCYIPSRRDDLKIKEDISEEVARIYGYDNIPSTLPKYSKITPGQLTDSQVKTRSMRELLMSNGYSQTINYALTSEENIGLFTPLKEGLKLSMPMSEMHSVLRTSLIPHLVDNATYNMNRMQERVEIFEIGNVFKSNGQTELPDEIQKLAILSTGKVNDTKWLKTTHEPDFYHVKGIVEAIFTEFNLLSSVRFEATQDYEELHPGRSAHIFLDDVNVGVIGELHPTYRKTHDLGQTTVAEIDLAYILDNSASIEYEPIVKFPSISRDIALEVPREITSQSIIDLIWSLRPNYLVDVYPFDVYEGEHIDDDKKSIGLHLIFLNKEDTLKDSDVKEAHDPIIEKLEAEGFTIRE</sequence>
<dbReference type="InterPro" id="IPR005146">
    <property type="entry name" value="B3/B4_tRNA-bd"/>
</dbReference>
<dbReference type="SUPFAM" id="SSF54991">
    <property type="entry name" value="Anticodon-binding domain of PheRS"/>
    <property type="match status" value="1"/>
</dbReference>
<keyword evidence="10 15" id="KW-0460">Magnesium</keyword>
<dbReference type="EC" id="6.1.1.20" evidence="15"/>
<evidence type="ECO:0000256" key="16">
    <source>
        <dbReference type="PROSITE-ProRule" id="PRU00209"/>
    </source>
</evidence>
<evidence type="ECO:0000256" key="8">
    <source>
        <dbReference type="ARBA" id="ARBA00022741"/>
    </source>
</evidence>
<proteinExistence type="inferred from homology"/>
<dbReference type="Gene3D" id="3.50.40.10">
    <property type="entry name" value="Phenylalanyl-trna Synthetase, Chain B, domain 3"/>
    <property type="match status" value="1"/>
</dbReference>
<comment type="catalytic activity">
    <reaction evidence="14 15">
        <text>tRNA(Phe) + L-phenylalanine + ATP = L-phenylalanyl-tRNA(Phe) + AMP + diphosphate + H(+)</text>
        <dbReference type="Rhea" id="RHEA:19413"/>
        <dbReference type="Rhea" id="RHEA-COMP:9668"/>
        <dbReference type="Rhea" id="RHEA-COMP:9699"/>
        <dbReference type="ChEBI" id="CHEBI:15378"/>
        <dbReference type="ChEBI" id="CHEBI:30616"/>
        <dbReference type="ChEBI" id="CHEBI:33019"/>
        <dbReference type="ChEBI" id="CHEBI:58095"/>
        <dbReference type="ChEBI" id="CHEBI:78442"/>
        <dbReference type="ChEBI" id="CHEBI:78531"/>
        <dbReference type="ChEBI" id="CHEBI:456215"/>
        <dbReference type="EC" id="6.1.1.20"/>
    </reaction>
</comment>
<evidence type="ECO:0000313" key="20">
    <source>
        <dbReference type="EMBL" id="WOS96638.1"/>
    </source>
</evidence>
<dbReference type="GO" id="GO:0006432">
    <property type="term" value="P:phenylalanyl-tRNA aminoacylation"/>
    <property type="evidence" value="ECO:0007669"/>
    <property type="project" value="UniProtKB-UniRule"/>
</dbReference>
<dbReference type="Pfam" id="PF03483">
    <property type="entry name" value="B3_4"/>
    <property type="match status" value="1"/>
</dbReference>
<organism evidence="20 21">
    <name type="scientific">Nosocomiicoccus massiliensis</name>
    <dbReference type="NCBI Taxonomy" id="1232430"/>
    <lineage>
        <taxon>Bacteria</taxon>
        <taxon>Bacillati</taxon>
        <taxon>Bacillota</taxon>
        <taxon>Bacilli</taxon>
        <taxon>Bacillales</taxon>
        <taxon>Staphylococcaceae</taxon>
        <taxon>Nosocomiicoccus</taxon>
    </lineage>
</organism>
<comment type="similarity">
    <text evidence="2 15">Belongs to the phenylalanyl-tRNA synthetase beta subunit family. Type 1 subfamily.</text>
</comment>
<dbReference type="PANTHER" id="PTHR10947:SF0">
    <property type="entry name" value="PHENYLALANINE--TRNA LIGASE BETA SUBUNIT"/>
    <property type="match status" value="1"/>
</dbReference>
<accession>A0AAF1BS56</accession>
<evidence type="ECO:0000256" key="12">
    <source>
        <dbReference type="ARBA" id="ARBA00022917"/>
    </source>
</evidence>
<name>A0AAF1BS56_9STAP</name>
<dbReference type="SUPFAM" id="SSF55681">
    <property type="entry name" value="Class II aaRS and biotin synthetases"/>
    <property type="match status" value="1"/>
</dbReference>
<evidence type="ECO:0000259" key="18">
    <source>
        <dbReference type="PROSITE" id="PS51447"/>
    </source>
</evidence>
<evidence type="ECO:0000256" key="13">
    <source>
        <dbReference type="ARBA" id="ARBA00023146"/>
    </source>
</evidence>
<dbReference type="GO" id="GO:0005524">
    <property type="term" value="F:ATP binding"/>
    <property type="evidence" value="ECO:0007669"/>
    <property type="project" value="UniProtKB-UniRule"/>
</dbReference>
<dbReference type="SUPFAM" id="SSF56037">
    <property type="entry name" value="PheT/TilS domain"/>
    <property type="match status" value="1"/>
</dbReference>
<feature type="binding site" evidence="15">
    <location>
        <position position="467"/>
    </location>
    <ligand>
        <name>Mg(2+)</name>
        <dbReference type="ChEBI" id="CHEBI:18420"/>
        <note>shared with alpha subunit</note>
    </ligand>
</feature>
<dbReference type="Proteomes" id="UP000243626">
    <property type="component" value="Chromosome"/>
</dbReference>
<evidence type="ECO:0000256" key="2">
    <source>
        <dbReference type="ARBA" id="ARBA00008653"/>
    </source>
</evidence>
<dbReference type="InterPro" id="IPR005121">
    <property type="entry name" value="Fdx_antiC-bd"/>
</dbReference>
<dbReference type="Pfam" id="PF03484">
    <property type="entry name" value="B5"/>
    <property type="match status" value="1"/>
</dbReference>
<evidence type="ECO:0000259" key="17">
    <source>
        <dbReference type="PROSITE" id="PS50886"/>
    </source>
</evidence>
<dbReference type="Pfam" id="PF17759">
    <property type="entry name" value="tRNA_synthFbeta"/>
    <property type="match status" value="1"/>
</dbReference>
<dbReference type="GO" id="GO:0000287">
    <property type="term" value="F:magnesium ion binding"/>
    <property type="evidence" value="ECO:0007669"/>
    <property type="project" value="UniProtKB-UniRule"/>
</dbReference>
<feature type="binding site" evidence="15">
    <location>
        <position position="464"/>
    </location>
    <ligand>
        <name>Mg(2+)</name>
        <dbReference type="ChEBI" id="CHEBI:18420"/>
        <note>shared with alpha subunit</note>
    </ligand>
</feature>
<dbReference type="SUPFAM" id="SSF46955">
    <property type="entry name" value="Putative DNA-binding domain"/>
    <property type="match status" value="1"/>
</dbReference>
<dbReference type="InterPro" id="IPR045060">
    <property type="entry name" value="Phe-tRNA-ligase_IIc_bsu"/>
</dbReference>
<evidence type="ECO:0000256" key="14">
    <source>
        <dbReference type="ARBA" id="ARBA00049255"/>
    </source>
</evidence>
<dbReference type="Gene3D" id="2.40.50.140">
    <property type="entry name" value="Nucleic acid-binding proteins"/>
    <property type="match status" value="1"/>
</dbReference>
<evidence type="ECO:0000256" key="15">
    <source>
        <dbReference type="HAMAP-Rule" id="MF_00283"/>
    </source>
</evidence>
<dbReference type="GO" id="GO:0140096">
    <property type="term" value="F:catalytic activity, acting on a protein"/>
    <property type="evidence" value="ECO:0007669"/>
    <property type="project" value="UniProtKB-ARBA"/>
</dbReference>
<feature type="domain" description="FDX-ACB" evidence="18">
    <location>
        <begin position="706"/>
        <end position="798"/>
    </location>
</feature>
<keyword evidence="6 15" id="KW-0436">Ligase</keyword>
<keyword evidence="8 15" id="KW-0547">Nucleotide-binding</keyword>
<dbReference type="InterPro" id="IPR002547">
    <property type="entry name" value="tRNA-bd_dom"/>
</dbReference>
<dbReference type="InterPro" id="IPR045864">
    <property type="entry name" value="aa-tRNA-synth_II/BPL/LPL"/>
</dbReference>
<dbReference type="PANTHER" id="PTHR10947">
    <property type="entry name" value="PHENYLALANYL-TRNA SYNTHETASE BETA CHAIN AND LEUCINE-RICH REPEAT-CONTAINING PROTEIN 47"/>
    <property type="match status" value="1"/>
</dbReference>
<keyword evidence="7 15" id="KW-0479">Metal-binding</keyword>
<dbReference type="KEGG" id="nmy:CJ229_002525"/>
<dbReference type="InterPro" id="IPR005147">
    <property type="entry name" value="tRNA_synthase_B5-dom"/>
</dbReference>
<keyword evidence="9 15" id="KW-0067">ATP-binding</keyword>
<feature type="domain" description="TRNA-binding" evidence="17">
    <location>
        <begin position="39"/>
        <end position="154"/>
    </location>
</feature>
<comment type="cofactor">
    <cofactor evidence="15">
        <name>Mg(2+)</name>
        <dbReference type="ChEBI" id="CHEBI:18420"/>
    </cofactor>
    <text evidence="15">Binds 2 magnesium ions per tetramer.</text>
</comment>
<keyword evidence="21" id="KW-1185">Reference proteome</keyword>
<dbReference type="AlphaFoldDB" id="A0AAF1BS56"/>
<comment type="subunit">
    <text evidence="3 15">Tetramer of two alpha and two beta subunits.</text>
</comment>
<dbReference type="GO" id="GO:0004826">
    <property type="term" value="F:phenylalanine-tRNA ligase activity"/>
    <property type="evidence" value="ECO:0007669"/>
    <property type="project" value="UniProtKB-UniRule"/>
</dbReference>
<dbReference type="PROSITE" id="PS50886">
    <property type="entry name" value="TRBD"/>
    <property type="match status" value="1"/>
</dbReference>
<dbReference type="SMART" id="SM00873">
    <property type="entry name" value="B3_4"/>
    <property type="match status" value="1"/>
</dbReference>
<comment type="subcellular location">
    <subcellularLocation>
        <location evidence="1 15">Cytoplasm</location>
    </subcellularLocation>
</comment>
<dbReference type="SMART" id="SM00896">
    <property type="entry name" value="FDX-ACB"/>
    <property type="match status" value="1"/>
</dbReference>
<dbReference type="InterPro" id="IPR041616">
    <property type="entry name" value="PheRS_beta_core"/>
</dbReference>
<evidence type="ECO:0000313" key="21">
    <source>
        <dbReference type="Proteomes" id="UP000243626"/>
    </source>
</evidence>
<evidence type="ECO:0000256" key="4">
    <source>
        <dbReference type="ARBA" id="ARBA00022490"/>
    </source>
</evidence>
<dbReference type="InterPro" id="IPR036690">
    <property type="entry name" value="Fdx_antiC-bd_sf"/>
</dbReference>
<dbReference type="FunFam" id="2.40.50.140:FF:000045">
    <property type="entry name" value="Phenylalanine--tRNA ligase beta subunit"/>
    <property type="match status" value="1"/>
</dbReference>
<dbReference type="InterPro" id="IPR009061">
    <property type="entry name" value="DNA-bd_dom_put_sf"/>
</dbReference>
<keyword evidence="13 15" id="KW-0030">Aminoacyl-tRNA synthetase</keyword>
<evidence type="ECO:0000256" key="3">
    <source>
        <dbReference type="ARBA" id="ARBA00011209"/>
    </source>
</evidence>
<dbReference type="RefSeq" id="WP_102167480.1">
    <property type="nucleotide sequence ID" value="NZ_CP136964.1"/>
</dbReference>
<keyword evidence="5 16" id="KW-0820">tRNA-binding</keyword>
<evidence type="ECO:0000259" key="19">
    <source>
        <dbReference type="PROSITE" id="PS51483"/>
    </source>
</evidence>
<gene>
    <name evidence="15 20" type="primary">pheT</name>
    <name evidence="20" type="ORF">CJ229_002525</name>
</gene>
<dbReference type="InterPro" id="IPR004532">
    <property type="entry name" value="Phe-tRNA-ligase_IIc_bsu_bact"/>
</dbReference>
<keyword evidence="11 16" id="KW-0694">RNA-binding</keyword>
<dbReference type="Gene3D" id="3.30.70.380">
    <property type="entry name" value="Ferrodoxin-fold anticodon-binding domain"/>
    <property type="match status" value="1"/>
</dbReference>
<keyword evidence="4 15" id="KW-0963">Cytoplasm</keyword>
<evidence type="ECO:0000256" key="9">
    <source>
        <dbReference type="ARBA" id="ARBA00022840"/>
    </source>
</evidence>
<dbReference type="Gene3D" id="3.30.930.10">
    <property type="entry name" value="Bira Bifunctional Protein, Domain 2"/>
    <property type="match status" value="1"/>
</dbReference>
<feature type="domain" description="B5" evidence="19">
    <location>
        <begin position="406"/>
        <end position="480"/>
    </location>
</feature>
<reference evidence="21" key="1">
    <citation type="submission" date="2017-09" db="EMBL/GenBank/DDBJ databases">
        <title>Bacterial strain isolated from the female urinary microbiota.</title>
        <authorList>
            <person name="Thomas-White K."/>
            <person name="Kumar N."/>
            <person name="Forster S."/>
            <person name="Putonti C."/>
            <person name="Lawley T."/>
            <person name="Wolfe A.J."/>
        </authorList>
    </citation>
    <scope>NUCLEOTIDE SEQUENCE [LARGE SCALE GENOMIC DNA]</scope>
    <source>
        <strain evidence="21">UMB0959</strain>
    </source>
</reference>
<dbReference type="FunFam" id="3.30.930.10:FF:000022">
    <property type="entry name" value="Phenylalanine--tRNA ligase beta subunit"/>
    <property type="match status" value="1"/>
</dbReference>
<dbReference type="FunFam" id="3.50.40.10:FF:000001">
    <property type="entry name" value="Phenylalanine--tRNA ligase beta subunit"/>
    <property type="match status" value="1"/>
</dbReference>
<evidence type="ECO:0000256" key="5">
    <source>
        <dbReference type="ARBA" id="ARBA00022555"/>
    </source>
</evidence>
<dbReference type="InterPro" id="IPR033714">
    <property type="entry name" value="tRNA_bind_bactPheRS"/>
</dbReference>
<dbReference type="InterPro" id="IPR012340">
    <property type="entry name" value="NA-bd_OB-fold"/>
</dbReference>
<dbReference type="NCBIfam" id="NF045760">
    <property type="entry name" value="YtpR"/>
    <property type="match status" value="1"/>
</dbReference>